<evidence type="ECO:0000313" key="1">
    <source>
        <dbReference type="EMBL" id="KYN33048.1"/>
    </source>
</evidence>
<organism evidence="1 2">
    <name type="scientific">Trachymyrmex septentrionalis</name>
    <dbReference type="NCBI Taxonomy" id="34720"/>
    <lineage>
        <taxon>Eukaryota</taxon>
        <taxon>Metazoa</taxon>
        <taxon>Ecdysozoa</taxon>
        <taxon>Arthropoda</taxon>
        <taxon>Hexapoda</taxon>
        <taxon>Insecta</taxon>
        <taxon>Pterygota</taxon>
        <taxon>Neoptera</taxon>
        <taxon>Endopterygota</taxon>
        <taxon>Hymenoptera</taxon>
        <taxon>Apocrita</taxon>
        <taxon>Aculeata</taxon>
        <taxon>Formicoidea</taxon>
        <taxon>Formicidae</taxon>
        <taxon>Myrmicinae</taxon>
        <taxon>Trachymyrmex</taxon>
    </lineage>
</organism>
<gene>
    <name evidence="1" type="ORF">ALC56_12682</name>
</gene>
<proteinExistence type="predicted"/>
<dbReference type="Proteomes" id="UP000078541">
    <property type="component" value="Unassembled WGS sequence"/>
</dbReference>
<dbReference type="AlphaFoldDB" id="A0A195EXU4"/>
<reference evidence="1 2" key="1">
    <citation type="submission" date="2016-03" db="EMBL/GenBank/DDBJ databases">
        <title>Trachymyrmex septentrionalis WGS genome.</title>
        <authorList>
            <person name="Nygaard S."/>
            <person name="Hu H."/>
            <person name="Boomsma J."/>
            <person name="Zhang G."/>
        </authorList>
    </citation>
    <scope>NUCLEOTIDE SEQUENCE [LARGE SCALE GENOMIC DNA]</scope>
    <source>
        <strain evidence="1">Tsep2-gDNA-1</strain>
        <tissue evidence="1">Whole body</tissue>
    </source>
</reference>
<keyword evidence="2" id="KW-1185">Reference proteome</keyword>
<accession>A0A195EXU4</accession>
<evidence type="ECO:0000313" key="2">
    <source>
        <dbReference type="Proteomes" id="UP000078541"/>
    </source>
</evidence>
<dbReference type="EMBL" id="KQ981920">
    <property type="protein sequence ID" value="KYN33048.1"/>
    <property type="molecule type" value="Genomic_DNA"/>
</dbReference>
<sequence>MLSLEVTVIKANLRCVLSQPEALKKAWQRPPTDFTAYLRATEAYFKKRRLSCDLKFILDYGLLRISTTGCLPSEFLRVQLCFPRCFGRCIYRRKWKWDSRTTVMRIEQTRESRAQRRCRSSSLTPDNPTTKYTHLKCSLLFFFNDKC</sequence>
<protein>
    <submittedName>
        <fullName evidence="1">Uncharacterized protein</fullName>
    </submittedName>
</protein>
<name>A0A195EXU4_9HYME</name>